<sequence length="439" mass="48202">MIKQLLVVCICLLSLGAVAQRGTATPYSFYGLGTLNLKGTVENRSMGGISVYLDSIHMNLRNPASYVGKNVEGFPFDNESRPVKFTVAGTFSNTNLKSNSGEAQTGTAIFDYIAMSIPVGRFGFGMGLLPLTTVGYKLDDVDDNGDLINRYSGEGGLNRIFLGMGYQITKGLSAGVDVTYNWGNIENNAVAFAYSADGDLAQFQTYEDSRSELRGLKLNFGLAYKTMISERLELSATATYSPISDLSSDNERTLASVLYNRDLDVLTVINSIDVDLESEGLQSTDLKIPSRISLGAGIGRPQHWFVGAEYTFQNTSEFSNPFYGNQATAFENASQFSVGGFIIPKYNAFSGYYKRVVYRAGFNFSNTGIVIKDESINEFGISFGLGLPLGARELFSNANIGFEYGQRGTTNQNLIQENFFTLNLSLSLNSRWFKQRKYN</sequence>
<evidence type="ECO:0000313" key="3">
    <source>
        <dbReference type="Proteomes" id="UP000676776"/>
    </source>
</evidence>
<gene>
    <name evidence="2" type="ORF">J4050_03135</name>
</gene>
<organism evidence="2 3">
    <name type="scientific">Winogradskyella pelagia</name>
    <dbReference type="NCBI Taxonomy" id="2819984"/>
    <lineage>
        <taxon>Bacteria</taxon>
        <taxon>Pseudomonadati</taxon>
        <taxon>Bacteroidota</taxon>
        <taxon>Flavobacteriia</taxon>
        <taxon>Flavobacteriales</taxon>
        <taxon>Flavobacteriaceae</taxon>
        <taxon>Winogradskyella</taxon>
    </lineage>
</organism>
<dbReference type="Gene3D" id="2.40.160.60">
    <property type="entry name" value="Outer membrane protein transport protein (OMPP1/FadL/TodX)"/>
    <property type="match status" value="1"/>
</dbReference>
<proteinExistence type="predicted"/>
<evidence type="ECO:0000313" key="2">
    <source>
        <dbReference type="EMBL" id="MBO3115722.1"/>
    </source>
</evidence>
<keyword evidence="3" id="KW-1185">Reference proteome</keyword>
<reference evidence="2 3" key="1">
    <citation type="submission" date="2021-03" db="EMBL/GenBank/DDBJ databases">
        <title>Winogradskyella sp. nov., isolated from costal sediment.</title>
        <authorList>
            <person name="Gao C."/>
        </authorList>
    </citation>
    <scope>NUCLEOTIDE SEQUENCE [LARGE SCALE GENOMIC DNA]</scope>
    <source>
        <strain evidence="2 3">DF17</strain>
    </source>
</reference>
<dbReference type="Proteomes" id="UP000676776">
    <property type="component" value="Unassembled WGS sequence"/>
</dbReference>
<comment type="caution">
    <text evidence="2">The sequence shown here is derived from an EMBL/GenBank/DDBJ whole genome shotgun (WGS) entry which is preliminary data.</text>
</comment>
<protein>
    <recommendedName>
        <fullName evidence="4">Long-chain fatty acid transport protein</fullName>
    </recommendedName>
</protein>
<name>A0ABS3SZ37_9FLAO</name>
<evidence type="ECO:0000256" key="1">
    <source>
        <dbReference type="SAM" id="SignalP"/>
    </source>
</evidence>
<feature type="chain" id="PRO_5047368470" description="Long-chain fatty acid transport protein" evidence="1">
    <location>
        <begin position="20"/>
        <end position="439"/>
    </location>
</feature>
<evidence type="ECO:0008006" key="4">
    <source>
        <dbReference type="Google" id="ProtNLM"/>
    </source>
</evidence>
<dbReference type="EMBL" id="JAGEVF010000002">
    <property type="protein sequence ID" value="MBO3115722.1"/>
    <property type="molecule type" value="Genomic_DNA"/>
</dbReference>
<dbReference type="RefSeq" id="WP_208152498.1">
    <property type="nucleotide sequence ID" value="NZ_JAGEVF010000002.1"/>
</dbReference>
<keyword evidence="1" id="KW-0732">Signal</keyword>
<feature type="signal peptide" evidence="1">
    <location>
        <begin position="1"/>
        <end position="19"/>
    </location>
</feature>
<accession>A0ABS3SZ37</accession>